<feature type="domain" description="GIY-YIG" evidence="2">
    <location>
        <begin position="43"/>
        <end position="120"/>
    </location>
</feature>
<dbReference type="eggNOG" id="COG2827">
    <property type="taxonomic scope" value="Bacteria"/>
</dbReference>
<evidence type="ECO:0000313" key="4">
    <source>
        <dbReference type="Proteomes" id="UP000053586"/>
    </source>
</evidence>
<proteinExistence type="inferred from homology"/>
<dbReference type="CDD" id="cd10456">
    <property type="entry name" value="GIY-YIG_UPF0213"/>
    <property type="match status" value="1"/>
</dbReference>
<dbReference type="STRING" id="56804.BAE46_05715"/>
<gene>
    <name evidence="3" type="ORF">GPUN_1369</name>
</gene>
<evidence type="ECO:0000256" key="1">
    <source>
        <dbReference type="ARBA" id="ARBA00007435"/>
    </source>
</evidence>
<dbReference type="InterPro" id="IPR050190">
    <property type="entry name" value="UPF0213_domain"/>
</dbReference>
<dbReference type="PANTHER" id="PTHR34477">
    <property type="entry name" value="UPF0213 PROTEIN YHBQ"/>
    <property type="match status" value="1"/>
</dbReference>
<reference evidence="3 4" key="1">
    <citation type="journal article" date="2012" name="J. Bacteriol.">
        <title>Genome sequence of proteorhodopsin-containing sea ice bacterium Glaciecola punicea ACAM 611T.</title>
        <authorList>
            <person name="Qin Q.-L."/>
            <person name="Xie B.-B."/>
            <person name="Shu Y.-L."/>
            <person name="Rong J.-C."/>
            <person name="Zhao D.-L."/>
            <person name="Zhang X.-Y."/>
            <person name="Chen X.-L."/>
            <person name="Zhou B.-C."/>
            <person name="Zhanga Y.-Z."/>
        </authorList>
    </citation>
    <scope>NUCLEOTIDE SEQUENCE [LARGE SCALE GENOMIC DNA]</scope>
    <source>
        <strain evidence="3 4">ACAM 611</strain>
    </source>
</reference>
<name>H5TB16_9ALTE</name>
<dbReference type="SUPFAM" id="SSF82771">
    <property type="entry name" value="GIY-YIG endonuclease"/>
    <property type="match status" value="1"/>
</dbReference>
<keyword evidence="4" id="KW-1185">Reference proteome</keyword>
<dbReference type="Proteomes" id="UP000053586">
    <property type="component" value="Unassembled WGS sequence"/>
</dbReference>
<reference evidence="3 4" key="2">
    <citation type="journal article" date="2017" name="Antonie Van Leeuwenhoek">
        <title>Rhizobium rhizosphaerae sp. nov., a novel species isolated from rice rhizosphere.</title>
        <authorList>
            <person name="Zhao J.J."/>
            <person name="Zhang J."/>
            <person name="Zhang R.J."/>
            <person name="Zhang C.W."/>
            <person name="Yin H.Q."/>
            <person name="Zhang X.X."/>
        </authorList>
    </citation>
    <scope>NUCLEOTIDE SEQUENCE [LARGE SCALE GENOMIC DNA]</scope>
    <source>
        <strain evidence="3 4">ACAM 611</strain>
    </source>
</reference>
<organism evidence="3 4">
    <name type="scientific">Glaciecola punicea ACAM 611</name>
    <dbReference type="NCBI Taxonomy" id="1121923"/>
    <lineage>
        <taxon>Bacteria</taxon>
        <taxon>Pseudomonadati</taxon>
        <taxon>Pseudomonadota</taxon>
        <taxon>Gammaproteobacteria</taxon>
        <taxon>Alteromonadales</taxon>
        <taxon>Alteromonadaceae</taxon>
        <taxon>Glaciecola</taxon>
    </lineage>
</organism>
<dbReference type="PANTHER" id="PTHR34477:SF1">
    <property type="entry name" value="UPF0213 PROTEIN YHBQ"/>
    <property type="match status" value="1"/>
</dbReference>
<dbReference type="EMBL" id="BAET01000013">
    <property type="protein sequence ID" value="GAB55493.1"/>
    <property type="molecule type" value="Genomic_DNA"/>
</dbReference>
<sequence length="137" mass="15779">MRPSYFAQIKRVTLPDAANFVRIPTLYKCQQTNMTDNSETPPSPWFLYVLETKHKHLYTGISLNWQRRLEEHSSNSLKCAKALKGKGPLTLKYCIELPDRRTAMQAELWLKKQSKASKVAIITQRTALPFTHSLITC</sequence>
<dbReference type="InterPro" id="IPR035901">
    <property type="entry name" value="GIY-YIG_endonuc_sf"/>
</dbReference>
<evidence type="ECO:0000313" key="3">
    <source>
        <dbReference type="EMBL" id="GAB55493.1"/>
    </source>
</evidence>
<comment type="caution">
    <text evidence="3">The sequence shown here is derived from an EMBL/GenBank/DDBJ whole genome shotgun (WGS) entry which is preliminary data.</text>
</comment>
<dbReference type="PROSITE" id="PS50164">
    <property type="entry name" value="GIY_YIG"/>
    <property type="match status" value="1"/>
</dbReference>
<dbReference type="AlphaFoldDB" id="H5TB16"/>
<dbReference type="InterPro" id="IPR000305">
    <property type="entry name" value="GIY-YIG_endonuc"/>
</dbReference>
<dbReference type="Gene3D" id="3.40.1440.10">
    <property type="entry name" value="GIY-YIG endonuclease"/>
    <property type="match status" value="1"/>
</dbReference>
<evidence type="ECO:0000259" key="2">
    <source>
        <dbReference type="PROSITE" id="PS50164"/>
    </source>
</evidence>
<accession>H5TB16</accession>
<dbReference type="Pfam" id="PF01541">
    <property type="entry name" value="GIY-YIG"/>
    <property type="match status" value="1"/>
</dbReference>
<protein>
    <recommendedName>
        <fullName evidence="2">GIY-YIG domain-containing protein</fullName>
    </recommendedName>
</protein>
<comment type="similarity">
    <text evidence="1">Belongs to the UPF0213 family.</text>
</comment>